<dbReference type="Proteomes" id="UP001430848">
    <property type="component" value="Unassembled WGS sequence"/>
</dbReference>
<evidence type="ECO:0000313" key="3">
    <source>
        <dbReference type="Proteomes" id="UP001430848"/>
    </source>
</evidence>
<protein>
    <recommendedName>
        <fullName evidence="4">Cas1 appressorium specific protein</fullName>
    </recommendedName>
</protein>
<sequence length="266" mass="26632">MFSKVLVLALAASPLVAAHGRVDVVTGDAGGNGTALAIQGGVVPRTGKNKVTEVDTTVFNQKNPASDGLGKTTDTGKIQAADVSQLMTQATAQAGTTLPQVNSSLSGTWHVVTSDGFGQVFAVLDPTATGNFADGVPLTTTLDVPGNNGNPPKGNNKYKKSVLRRFAESVGVIEKRATNINEDFPMTFSVPAGTTCSGTVGDQSNVCLVKIANKNGAGPFGGVVPIQMAGAAPAAPAAAAAPATGATTAKAAKAAKAGTARREFVA</sequence>
<feature type="chain" id="PRO_5047207227" description="Cas1 appressorium specific protein" evidence="1">
    <location>
        <begin position="19"/>
        <end position="266"/>
    </location>
</feature>
<evidence type="ECO:0000313" key="2">
    <source>
        <dbReference type="EMBL" id="KAK7722796.1"/>
    </source>
</evidence>
<dbReference type="InterPro" id="IPR021476">
    <property type="entry name" value="Egh16-like"/>
</dbReference>
<gene>
    <name evidence="2" type="ORF">SLS63_009191</name>
</gene>
<feature type="signal peptide" evidence="1">
    <location>
        <begin position="1"/>
        <end position="18"/>
    </location>
</feature>
<dbReference type="EMBL" id="JAKNSF020000065">
    <property type="protein sequence ID" value="KAK7722796.1"/>
    <property type="molecule type" value="Genomic_DNA"/>
</dbReference>
<reference evidence="2 3" key="1">
    <citation type="submission" date="2024-02" db="EMBL/GenBank/DDBJ databases">
        <title>De novo assembly and annotation of 12 fungi associated with fruit tree decline syndrome in Ontario, Canada.</title>
        <authorList>
            <person name="Sulman M."/>
            <person name="Ellouze W."/>
            <person name="Ilyukhin E."/>
        </authorList>
    </citation>
    <scope>NUCLEOTIDE SEQUENCE [LARGE SCALE GENOMIC DNA]</scope>
    <source>
        <strain evidence="2 3">M169</strain>
    </source>
</reference>
<evidence type="ECO:0000256" key="1">
    <source>
        <dbReference type="SAM" id="SignalP"/>
    </source>
</evidence>
<comment type="caution">
    <text evidence="2">The sequence shown here is derived from an EMBL/GenBank/DDBJ whole genome shotgun (WGS) entry which is preliminary data.</text>
</comment>
<accession>A0ABR1P0I2</accession>
<evidence type="ECO:0008006" key="4">
    <source>
        <dbReference type="Google" id="ProtNLM"/>
    </source>
</evidence>
<proteinExistence type="predicted"/>
<keyword evidence="1" id="KW-0732">Signal</keyword>
<keyword evidence="3" id="KW-1185">Reference proteome</keyword>
<dbReference type="Pfam" id="PF11327">
    <property type="entry name" value="Egh16-like"/>
    <property type="match status" value="1"/>
</dbReference>
<dbReference type="PANTHER" id="PTHR34618:SF4">
    <property type="entry name" value="CAS1"/>
    <property type="match status" value="1"/>
</dbReference>
<name>A0ABR1P0I2_DIAER</name>
<organism evidence="2 3">
    <name type="scientific">Diaporthe eres</name>
    <name type="common">Phomopsis oblonga</name>
    <dbReference type="NCBI Taxonomy" id="83184"/>
    <lineage>
        <taxon>Eukaryota</taxon>
        <taxon>Fungi</taxon>
        <taxon>Dikarya</taxon>
        <taxon>Ascomycota</taxon>
        <taxon>Pezizomycotina</taxon>
        <taxon>Sordariomycetes</taxon>
        <taxon>Sordariomycetidae</taxon>
        <taxon>Diaporthales</taxon>
        <taxon>Diaporthaceae</taxon>
        <taxon>Diaporthe</taxon>
        <taxon>Diaporthe eres species complex</taxon>
    </lineage>
</organism>
<dbReference type="PANTHER" id="PTHR34618">
    <property type="entry name" value="SURFACE PROTEIN MAS1, PUTATIVE-RELATED"/>
    <property type="match status" value="1"/>
</dbReference>